<evidence type="ECO:0000313" key="2">
    <source>
        <dbReference type="EMBL" id="XBS70656.1"/>
    </source>
</evidence>
<dbReference type="EMBL" id="CP157947">
    <property type="protein sequence ID" value="XBS70656.1"/>
    <property type="molecule type" value="Genomic_DNA"/>
</dbReference>
<dbReference type="Pfam" id="PF13474">
    <property type="entry name" value="SnoaL_3"/>
    <property type="match status" value="1"/>
</dbReference>
<dbReference type="InterPro" id="IPR037401">
    <property type="entry name" value="SnoaL-like"/>
</dbReference>
<gene>
    <name evidence="2" type="ORF">ABK905_05750</name>
</gene>
<dbReference type="SUPFAM" id="SSF54427">
    <property type="entry name" value="NTF2-like"/>
    <property type="match status" value="1"/>
</dbReference>
<organism evidence="2">
    <name type="scientific">Acerihabitans sp. KWT182</name>
    <dbReference type="NCBI Taxonomy" id="3157919"/>
    <lineage>
        <taxon>Bacteria</taxon>
        <taxon>Pseudomonadati</taxon>
        <taxon>Pseudomonadota</taxon>
        <taxon>Gammaproteobacteria</taxon>
        <taxon>Enterobacterales</taxon>
        <taxon>Pectobacteriaceae</taxon>
        <taxon>Acerihabitans</taxon>
    </lineage>
</organism>
<dbReference type="AlphaFoldDB" id="A0AAU7QE91"/>
<reference evidence="2" key="1">
    <citation type="submission" date="2024-06" db="EMBL/GenBank/DDBJ databases">
        <authorList>
            <person name="Coelho C."/>
            <person name="Bento M."/>
            <person name="Garcia E."/>
            <person name="Camelo A."/>
            <person name="Brandao I."/>
            <person name="Espirito Santo C."/>
            <person name="Trovao J."/>
            <person name="Verissimo A."/>
            <person name="Costa J."/>
            <person name="Tiago I."/>
        </authorList>
    </citation>
    <scope>NUCLEOTIDE SEQUENCE</scope>
    <source>
        <strain evidence="2">KWT182</strain>
    </source>
</reference>
<protein>
    <submittedName>
        <fullName evidence="2">Nuclear transport factor 2 family protein</fullName>
    </submittedName>
</protein>
<name>A0AAU7QE91_9GAMM</name>
<accession>A0AAU7QE91</accession>
<proteinExistence type="predicted"/>
<feature type="domain" description="SnoaL-like" evidence="1">
    <location>
        <begin position="26"/>
        <end position="125"/>
    </location>
</feature>
<sequence>MKPQSWEDALKELHAAVGSLLVGEHKPYQQLWSRAPDVTMMGAYGGLYSGYEAVCAALTQAAANYLGWQPDYQEEPIAATNDGVLGYVILRESVTNIKDSTVRCRRVTLLFRREQDQWRIFHHHSDPLHQVV</sequence>
<dbReference type="Gene3D" id="3.10.450.50">
    <property type="match status" value="1"/>
</dbReference>
<dbReference type="InterPro" id="IPR032710">
    <property type="entry name" value="NTF2-like_dom_sf"/>
</dbReference>
<evidence type="ECO:0000259" key="1">
    <source>
        <dbReference type="Pfam" id="PF13474"/>
    </source>
</evidence>